<evidence type="ECO:0000313" key="1">
    <source>
        <dbReference type="EMBL" id="KYC50496.1"/>
    </source>
</evidence>
<name>A0A150IZT2_9EURY</name>
<dbReference type="EMBL" id="LNGC01000072">
    <property type="protein sequence ID" value="KYC50496.1"/>
    <property type="molecule type" value="Genomic_DNA"/>
</dbReference>
<dbReference type="AlphaFoldDB" id="A0A150IZT2"/>
<evidence type="ECO:0000313" key="2">
    <source>
        <dbReference type="Proteomes" id="UP000075398"/>
    </source>
</evidence>
<organism evidence="1 2">
    <name type="scientific">Candidatus Methanofastidiosum methylothiophilum</name>
    <dbReference type="NCBI Taxonomy" id="1705564"/>
    <lineage>
        <taxon>Archaea</taxon>
        <taxon>Methanobacteriati</taxon>
        <taxon>Methanobacteriota</taxon>
        <taxon>Stenosarchaea group</taxon>
        <taxon>Candidatus Methanofastidiosia</taxon>
        <taxon>Candidatus Methanofastidiosales</taxon>
        <taxon>Candidatus Methanofastidiosaceae</taxon>
        <taxon>Candidatus Methanofastidiosum</taxon>
    </lineage>
</organism>
<dbReference type="Proteomes" id="UP000075398">
    <property type="component" value="Unassembled WGS sequence"/>
</dbReference>
<proteinExistence type="predicted"/>
<gene>
    <name evidence="1" type="ORF">AMQ22_01458</name>
</gene>
<protein>
    <submittedName>
        <fullName evidence="1">Uncharacterized protein</fullName>
    </submittedName>
</protein>
<reference evidence="1 2" key="1">
    <citation type="journal article" date="2016" name="ISME J.">
        <title>Chasing the elusive Euryarchaeota class WSA2: genomes reveal a uniquely fastidious methyl-reducing methanogen.</title>
        <authorList>
            <person name="Nobu M.K."/>
            <person name="Narihiro T."/>
            <person name="Kuroda K."/>
            <person name="Mei R."/>
            <person name="Liu W.T."/>
        </authorList>
    </citation>
    <scope>NUCLEOTIDE SEQUENCE [LARGE SCALE GENOMIC DNA]</scope>
    <source>
        <strain evidence="1">U1lsi0528_Bin055</strain>
    </source>
</reference>
<sequence>MSEIDIEKLLNESCEFKQDEPLLEEAAAHTVEAVWSGINFEGMQPRRLQNIYKEYGNKLKNAAYTNTYSEFITNLTEALGVESLPKIQNRLISSIEEELVKRKLQNDFLEYIVENYRTLVIKFRAKKDSVEDEKQCKPV</sequence>
<accession>A0A150IZT2</accession>
<comment type="caution">
    <text evidence="1">The sequence shown here is derived from an EMBL/GenBank/DDBJ whole genome shotgun (WGS) entry which is preliminary data.</text>
</comment>